<keyword evidence="3" id="KW-0677">Repeat</keyword>
<keyword evidence="6" id="KW-1185">Reference proteome</keyword>
<evidence type="ECO:0000313" key="6">
    <source>
        <dbReference type="Proteomes" id="UP000076408"/>
    </source>
</evidence>
<evidence type="ECO:0000256" key="3">
    <source>
        <dbReference type="ARBA" id="ARBA00022737"/>
    </source>
</evidence>
<dbReference type="InterPro" id="IPR050541">
    <property type="entry name" value="LRR_TM_domain-containing"/>
</dbReference>
<keyword evidence="1" id="KW-0433">Leucine-rich repeat</keyword>
<dbReference type="VEuPathDB" id="VectorBase:ASTE010215"/>
<dbReference type="Proteomes" id="UP000076408">
    <property type="component" value="Unassembled WGS sequence"/>
</dbReference>
<name>A0A182YQB8_ANOST</name>
<dbReference type="PANTHER" id="PTHR24369:SF210">
    <property type="entry name" value="CHAOPTIN-RELATED"/>
    <property type="match status" value="1"/>
</dbReference>
<evidence type="ECO:0000256" key="1">
    <source>
        <dbReference type="ARBA" id="ARBA00022614"/>
    </source>
</evidence>
<dbReference type="InterPro" id="IPR032675">
    <property type="entry name" value="LRR_dom_sf"/>
</dbReference>
<organism evidence="5 6">
    <name type="scientific">Anopheles stephensi</name>
    <name type="common">Indo-Pakistan malaria mosquito</name>
    <dbReference type="NCBI Taxonomy" id="30069"/>
    <lineage>
        <taxon>Eukaryota</taxon>
        <taxon>Metazoa</taxon>
        <taxon>Ecdysozoa</taxon>
        <taxon>Arthropoda</taxon>
        <taxon>Hexapoda</taxon>
        <taxon>Insecta</taxon>
        <taxon>Pterygota</taxon>
        <taxon>Neoptera</taxon>
        <taxon>Endopterygota</taxon>
        <taxon>Diptera</taxon>
        <taxon>Nematocera</taxon>
        <taxon>Culicoidea</taxon>
        <taxon>Culicidae</taxon>
        <taxon>Anophelinae</taxon>
        <taxon>Anopheles</taxon>
    </lineage>
</organism>
<keyword evidence="2" id="KW-0732">Signal</keyword>
<evidence type="ECO:0000256" key="2">
    <source>
        <dbReference type="ARBA" id="ARBA00022729"/>
    </source>
</evidence>
<dbReference type="STRING" id="30069.A0A182YQB8"/>
<evidence type="ECO:0000256" key="4">
    <source>
        <dbReference type="SAM" id="MobiDB-lite"/>
    </source>
</evidence>
<sequence length="384" mass="42863">MNRDVFSNLKQLQQLTIHNCSGIGFTASVLDRIERIDVKHSVVHNISSVFDPLPLRLEVVHFEAVQSQQSSTLALRSPGDGESVVQNITVVQCMLTSAVVKDMPLLVSLNLSTNLLTESSVELVNLPALVSLILSHNAFETVTAHSLRIVNLSHNQLLSMPNMAKPHARLERIETDGNPWDCSWLDHCRLLNPTLFNVFRYNKRYDVLTVWGLPCLLQTAPTEPGMPPLLQSVLTDPATTTQVPVISYPLGNIMPRGKKISITTPRFTVPNSLKVLMSVSVGVLVSNVIILLYNRYRNIVQQPFYRLLSTSLSTRDTVTEKSTSFWYEVPVGEDSNAMPMNHIYEEIRDGGAQRDTYDALNFHRDRQQGPDETSSGSLQNSSSQ</sequence>
<feature type="compositionally biased region" description="Low complexity" evidence="4">
    <location>
        <begin position="374"/>
        <end position="384"/>
    </location>
</feature>
<protein>
    <submittedName>
        <fullName evidence="5">Uncharacterized protein</fullName>
    </submittedName>
</protein>
<evidence type="ECO:0000313" key="5">
    <source>
        <dbReference type="EnsemblMetazoa" id="ASTEI10654-PA"/>
    </source>
</evidence>
<accession>A0A182YQB8</accession>
<dbReference type="Gene3D" id="3.80.10.10">
    <property type="entry name" value="Ribonuclease Inhibitor"/>
    <property type="match status" value="1"/>
</dbReference>
<proteinExistence type="predicted"/>
<dbReference type="SUPFAM" id="SSF52058">
    <property type="entry name" value="L domain-like"/>
    <property type="match status" value="1"/>
</dbReference>
<dbReference type="VEuPathDB" id="VectorBase:ASTEI10654"/>
<dbReference type="PANTHER" id="PTHR24369">
    <property type="entry name" value="ANTIGEN BSP, PUTATIVE-RELATED"/>
    <property type="match status" value="1"/>
</dbReference>
<feature type="region of interest" description="Disordered" evidence="4">
    <location>
        <begin position="364"/>
        <end position="384"/>
    </location>
</feature>
<reference evidence="5" key="2">
    <citation type="submission" date="2020-05" db="UniProtKB">
        <authorList>
            <consortium name="EnsemblMetazoa"/>
        </authorList>
    </citation>
    <scope>IDENTIFICATION</scope>
    <source>
        <strain evidence="5">Indian</strain>
    </source>
</reference>
<dbReference type="OMA" id="RATLYMT"/>
<dbReference type="GO" id="GO:0005886">
    <property type="term" value="C:plasma membrane"/>
    <property type="evidence" value="ECO:0007669"/>
    <property type="project" value="TreeGrafter"/>
</dbReference>
<dbReference type="AlphaFoldDB" id="A0A182YQB8"/>
<dbReference type="EnsemblMetazoa" id="ASTEI10654-RA">
    <property type="protein sequence ID" value="ASTEI10654-PA"/>
    <property type="gene ID" value="ASTEI10654"/>
</dbReference>
<reference evidence="6" key="1">
    <citation type="journal article" date="2014" name="Genome Biol.">
        <title>Genome analysis of a major urban malaria vector mosquito, Anopheles stephensi.</title>
        <authorList>
            <person name="Jiang X."/>
            <person name="Peery A."/>
            <person name="Hall A.B."/>
            <person name="Sharma A."/>
            <person name="Chen X.G."/>
            <person name="Waterhouse R.M."/>
            <person name="Komissarov A."/>
            <person name="Riehle M.M."/>
            <person name="Shouche Y."/>
            <person name="Sharakhova M.V."/>
            <person name="Lawson D."/>
            <person name="Pakpour N."/>
            <person name="Arensburger P."/>
            <person name="Davidson V.L."/>
            <person name="Eiglmeier K."/>
            <person name="Emrich S."/>
            <person name="George P."/>
            <person name="Kennedy R.C."/>
            <person name="Mane S.P."/>
            <person name="Maslen G."/>
            <person name="Oringanje C."/>
            <person name="Qi Y."/>
            <person name="Settlage R."/>
            <person name="Tojo M."/>
            <person name="Tubio J.M."/>
            <person name="Unger M.F."/>
            <person name="Wang B."/>
            <person name="Vernick K.D."/>
            <person name="Ribeiro J.M."/>
            <person name="James A.A."/>
            <person name="Michel K."/>
            <person name="Riehle M.A."/>
            <person name="Luckhart S."/>
            <person name="Sharakhov I.V."/>
            <person name="Tu Z."/>
        </authorList>
    </citation>
    <scope>NUCLEOTIDE SEQUENCE [LARGE SCALE GENOMIC DNA]</scope>
    <source>
        <strain evidence="6">Indian</strain>
    </source>
</reference>